<dbReference type="EMBL" id="PDCK01000041">
    <property type="protein sequence ID" value="PRQ44747.1"/>
    <property type="molecule type" value="Genomic_DNA"/>
</dbReference>
<proteinExistence type="predicted"/>
<evidence type="ECO:0000313" key="3">
    <source>
        <dbReference type="Proteomes" id="UP000238479"/>
    </source>
</evidence>
<dbReference type="Pfam" id="PF05641">
    <property type="entry name" value="Agenet"/>
    <property type="match status" value="1"/>
</dbReference>
<sequence length="162" mass="18685">MSPVHFEKFRKEAKQTQLEPFVCHKQFENDDVKTFDITQVEGYWKQEILRYMHTVIPSKVHVSSQQSVNELKVEEIAHASDMDVVKQTLPQYLAEGSQEVLSQDSGIRGCWFRALIIKKHKDKVKVRYQDIQDAADEANKLEEWILASKISAPDQLGVRLSG</sequence>
<gene>
    <name evidence="2" type="ORF">RchiOBHm_Chr3g0482631</name>
</gene>
<accession>A0A2P6REA0</accession>
<feature type="domain" description="Agenet" evidence="1">
    <location>
        <begin position="91"/>
        <end position="156"/>
    </location>
</feature>
<dbReference type="InterPro" id="IPR008395">
    <property type="entry name" value="Agenet-like_dom"/>
</dbReference>
<keyword evidence="3" id="KW-1185">Reference proteome</keyword>
<dbReference type="Proteomes" id="UP000238479">
    <property type="component" value="Chromosome 3"/>
</dbReference>
<comment type="caution">
    <text evidence="2">The sequence shown here is derived from an EMBL/GenBank/DDBJ whole genome shotgun (WGS) entry which is preliminary data.</text>
</comment>
<dbReference type="PANTHER" id="PTHR31917">
    <property type="entry name" value="AGENET DOMAIN-CONTAINING PROTEIN-RELATED"/>
    <property type="match status" value="1"/>
</dbReference>
<dbReference type="Gramene" id="PRQ44747">
    <property type="protein sequence ID" value="PRQ44747"/>
    <property type="gene ID" value="RchiOBHm_Chr3g0482631"/>
</dbReference>
<dbReference type="InterPro" id="IPR014002">
    <property type="entry name" value="Agenet_dom_plant"/>
</dbReference>
<evidence type="ECO:0000259" key="1">
    <source>
        <dbReference type="SMART" id="SM00743"/>
    </source>
</evidence>
<dbReference type="CDD" id="cd20405">
    <property type="entry name" value="Tudor_Agenet_AtDUF_rpt1_3"/>
    <property type="match status" value="1"/>
</dbReference>
<evidence type="ECO:0000313" key="2">
    <source>
        <dbReference type="EMBL" id="PRQ44747.1"/>
    </source>
</evidence>
<reference evidence="2 3" key="1">
    <citation type="journal article" date="2018" name="Nat. Genet.">
        <title>The Rosa genome provides new insights in the design of modern roses.</title>
        <authorList>
            <person name="Bendahmane M."/>
        </authorList>
    </citation>
    <scope>NUCLEOTIDE SEQUENCE [LARGE SCALE GENOMIC DNA]</scope>
    <source>
        <strain evidence="3">cv. Old Blush</strain>
    </source>
</reference>
<dbReference type="PANTHER" id="PTHR31917:SF58">
    <property type="entry name" value="AGENET AND BROMO-ADJACENT HOMOLOGY (BAH) DOMAIN-CONTAINING PROTEIN"/>
    <property type="match status" value="1"/>
</dbReference>
<name>A0A2P6REA0_ROSCH</name>
<organism evidence="2 3">
    <name type="scientific">Rosa chinensis</name>
    <name type="common">China rose</name>
    <dbReference type="NCBI Taxonomy" id="74649"/>
    <lineage>
        <taxon>Eukaryota</taxon>
        <taxon>Viridiplantae</taxon>
        <taxon>Streptophyta</taxon>
        <taxon>Embryophyta</taxon>
        <taxon>Tracheophyta</taxon>
        <taxon>Spermatophyta</taxon>
        <taxon>Magnoliopsida</taxon>
        <taxon>eudicotyledons</taxon>
        <taxon>Gunneridae</taxon>
        <taxon>Pentapetalae</taxon>
        <taxon>rosids</taxon>
        <taxon>fabids</taxon>
        <taxon>Rosales</taxon>
        <taxon>Rosaceae</taxon>
        <taxon>Rosoideae</taxon>
        <taxon>Rosoideae incertae sedis</taxon>
        <taxon>Rosa</taxon>
    </lineage>
</organism>
<dbReference type="STRING" id="74649.A0A2P6REA0"/>
<dbReference type="SMART" id="SM00743">
    <property type="entry name" value="Agenet"/>
    <property type="match status" value="1"/>
</dbReference>
<protein>
    <submittedName>
        <fullName evidence="2">Putative Agenet-like domain-containing protein</fullName>
    </submittedName>
</protein>
<dbReference type="AlphaFoldDB" id="A0A2P6REA0"/>